<sequence length="236" mass="26952">MRSRVNSLLFWGIFSSVTFQKYALDCGIMKSNKFPSPTLKAETTVVTKGQNVSLFCSHKNKSLEITYSLFLNKTLVGDKTGKVDRMVFHRIISEAKDLGPYKCKTSVFNCTKNGTYSQELKFTVMKDSCPLCLRLLLPGLLLLLSLAVVLMLLFWIRRKHKARKAERENALVDQETTPEETDIYVNVCKPPAEEAWAPRLESTGPSPEIHYATPNFHALETERQETYDYCTAEYIY</sequence>
<dbReference type="STRING" id="9986.ENSOCUP00000006817"/>
<dbReference type="Pfam" id="PF13895">
    <property type="entry name" value="Ig_2"/>
    <property type="match status" value="1"/>
</dbReference>
<evidence type="ECO:0000313" key="4">
    <source>
        <dbReference type="Ensembl" id="ENSOCUP00000006817.4"/>
    </source>
</evidence>
<dbReference type="GeneTree" id="ENSGT00940000166788"/>
<keyword evidence="5" id="KW-1185">Reference proteome</keyword>
<name>G1SU09_RABIT</name>
<dbReference type="Bgee" id="ENSOCUG00000007896">
    <property type="expression patterns" value="Expressed in blood and 18 other cell types or tissues"/>
</dbReference>
<reference evidence="4 5" key="1">
    <citation type="journal article" date="2011" name="Nature">
        <title>A high-resolution map of human evolutionary constraint using 29 mammals.</title>
        <authorList>
            <person name="Lindblad-Toh K."/>
            <person name="Garber M."/>
            <person name="Zuk O."/>
            <person name="Lin M.F."/>
            <person name="Parker B.J."/>
            <person name="Washietl S."/>
            <person name="Kheradpour P."/>
            <person name="Ernst J."/>
            <person name="Jordan G."/>
            <person name="Mauceli E."/>
            <person name="Ward L.D."/>
            <person name="Lowe C.B."/>
            <person name="Holloway A.K."/>
            <person name="Clamp M."/>
            <person name="Gnerre S."/>
            <person name="Alfoldi J."/>
            <person name="Beal K."/>
            <person name="Chang J."/>
            <person name="Clawson H."/>
            <person name="Cuff J."/>
            <person name="Di Palma F."/>
            <person name="Fitzgerald S."/>
            <person name="Flicek P."/>
            <person name="Guttman M."/>
            <person name="Hubisz M.J."/>
            <person name="Jaffe D.B."/>
            <person name="Jungreis I."/>
            <person name="Kent W.J."/>
            <person name="Kostka D."/>
            <person name="Lara M."/>
            <person name="Martins A.L."/>
            <person name="Massingham T."/>
            <person name="Moltke I."/>
            <person name="Raney B.J."/>
            <person name="Rasmussen M.D."/>
            <person name="Robinson J."/>
            <person name="Stark A."/>
            <person name="Vilella A.J."/>
            <person name="Wen J."/>
            <person name="Xie X."/>
            <person name="Zody M.C."/>
            <person name="Baldwin J."/>
            <person name="Bloom T."/>
            <person name="Chin C.W."/>
            <person name="Heiman D."/>
            <person name="Nicol R."/>
            <person name="Nusbaum C."/>
            <person name="Young S."/>
            <person name="Wilkinson J."/>
            <person name="Worley K.C."/>
            <person name="Kovar C.L."/>
            <person name="Muzny D.M."/>
            <person name="Gibbs R.A."/>
            <person name="Cree A."/>
            <person name="Dihn H.H."/>
            <person name="Fowler G."/>
            <person name="Jhangiani S."/>
            <person name="Joshi V."/>
            <person name="Lee S."/>
            <person name="Lewis L.R."/>
            <person name="Nazareth L.V."/>
            <person name="Okwuonu G."/>
            <person name="Santibanez J."/>
            <person name="Warren W.C."/>
            <person name="Mardis E.R."/>
            <person name="Weinstock G.M."/>
            <person name="Wilson R.K."/>
            <person name="Delehaunty K."/>
            <person name="Dooling D."/>
            <person name="Fronik C."/>
            <person name="Fulton L."/>
            <person name="Fulton B."/>
            <person name="Graves T."/>
            <person name="Minx P."/>
            <person name="Sodergren E."/>
            <person name="Birney E."/>
            <person name="Margulies E.H."/>
            <person name="Herrero J."/>
            <person name="Green E.D."/>
            <person name="Haussler D."/>
            <person name="Siepel A."/>
            <person name="Goldman N."/>
            <person name="Pollard K.S."/>
            <person name="Pedersen J.S."/>
            <person name="Lander E.S."/>
            <person name="Kellis M."/>
        </authorList>
    </citation>
    <scope>NUCLEOTIDE SEQUENCE [LARGE SCALE GENOMIC DNA]</scope>
    <source>
        <strain evidence="4 5">Thorbecke inbred</strain>
    </source>
</reference>
<protein>
    <recommendedName>
        <fullName evidence="3">Ig-like domain-containing protein</fullName>
    </recommendedName>
</protein>
<dbReference type="HOGENOM" id="CLU_069833_0_0_1"/>
<feature type="domain" description="Ig-like" evidence="3">
    <location>
        <begin position="35"/>
        <end position="123"/>
    </location>
</feature>
<dbReference type="EMBL" id="AAGW02039980">
    <property type="status" value="NOT_ANNOTATED_CDS"/>
    <property type="molecule type" value="Genomic_DNA"/>
</dbReference>
<dbReference type="Proteomes" id="UP000001811">
    <property type="component" value="Chromosome 19"/>
</dbReference>
<dbReference type="InterPro" id="IPR013783">
    <property type="entry name" value="Ig-like_fold"/>
</dbReference>
<accession>G1SU09</accession>
<reference evidence="4" key="2">
    <citation type="submission" date="2025-08" db="UniProtKB">
        <authorList>
            <consortium name="Ensembl"/>
        </authorList>
    </citation>
    <scope>IDENTIFICATION</scope>
    <source>
        <strain evidence="4">Thorbecke</strain>
    </source>
</reference>
<organism evidence="4 5">
    <name type="scientific">Oryctolagus cuniculus</name>
    <name type="common">Rabbit</name>
    <dbReference type="NCBI Taxonomy" id="9986"/>
    <lineage>
        <taxon>Eukaryota</taxon>
        <taxon>Metazoa</taxon>
        <taxon>Chordata</taxon>
        <taxon>Craniata</taxon>
        <taxon>Vertebrata</taxon>
        <taxon>Euteleostomi</taxon>
        <taxon>Mammalia</taxon>
        <taxon>Eutheria</taxon>
        <taxon>Euarchontoglires</taxon>
        <taxon>Glires</taxon>
        <taxon>Lagomorpha</taxon>
        <taxon>Leporidae</taxon>
        <taxon>Oryctolagus</taxon>
    </lineage>
</organism>
<reference evidence="4" key="3">
    <citation type="submission" date="2025-09" db="UniProtKB">
        <authorList>
            <consortium name="Ensembl"/>
        </authorList>
    </citation>
    <scope>IDENTIFICATION</scope>
    <source>
        <strain evidence="4">Thorbecke</strain>
    </source>
</reference>
<feature type="signal peptide" evidence="2">
    <location>
        <begin position="1"/>
        <end position="23"/>
    </location>
</feature>
<evidence type="ECO:0000256" key="1">
    <source>
        <dbReference type="SAM" id="Phobius"/>
    </source>
</evidence>
<dbReference type="FunCoup" id="G1SU09">
    <property type="interactions" value="70"/>
</dbReference>
<dbReference type="Gene3D" id="2.60.40.10">
    <property type="entry name" value="Immunoglobulins"/>
    <property type="match status" value="1"/>
</dbReference>
<evidence type="ECO:0000256" key="2">
    <source>
        <dbReference type="SAM" id="SignalP"/>
    </source>
</evidence>
<keyword evidence="1" id="KW-1133">Transmembrane helix</keyword>
<keyword evidence="2" id="KW-0732">Signal</keyword>
<feature type="transmembrane region" description="Helical" evidence="1">
    <location>
        <begin position="135"/>
        <end position="156"/>
    </location>
</feature>
<dbReference type="eggNOG" id="ENOG502S5BW">
    <property type="taxonomic scope" value="Eukaryota"/>
</dbReference>
<proteinExistence type="predicted"/>
<dbReference type="PaxDb" id="9986-ENSOCUP00000006817"/>
<evidence type="ECO:0000313" key="5">
    <source>
        <dbReference type="Proteomes" id="UP000001811"/>
    </source>
</evidence>
<keyword evidence="1" id="KW-0472">Membrane</keyword>
<evidence type="ECO:0000259" key="3">
    <source>
        <dbReference type="PROSITE" id="PS50835"/>
    </source>
</evidence>
<dbReference type="PROSITE" id="PS50835">
    <property type="entry name" value="IG_LIKE"/>
    <property type="match status" value="1"/>
</dbReference>
<dbReference type="AlphaFoldDB" id="G1SU09"/>
<keyword evidence="1" id="KW-0812">Transmembrane</keyword>
<feature type="chain" id="PRO_5023882772" description="Ig-like domain-containing protein" evidence="2">
    <location>
        <begin position="24"/>
        <end position="236"/>
    </location>
</feature>
<dbReference type="InterPro" id="IPR007110">
    <property type="entry name" value="Ig-like_dom"/>
</dbReference>
<dbReference type="InParanoid" id="G1SU09"/>
<dbReference type="Ensembl" id="ENSOCUT00000007889.4">
    <property type="protein sequence ID" value="ENSOCUP00000006817.4"/>
    <property type="gene ID" value="ENSOCUG00000007896.4"/>
</dbReference>